<dbReference type="EMBL" id="CAJPEV010002478">
    <property type="protein sequence ID" value="CAG0897037.1"/>
    <property type="molecule type" value="Genomic_DNA"/>
</dbReference>
<dbReference type="SMART" id="SM00184">
    <property type="entry name" value="RING"/>
    <property type="match status" value="1"/>
</dbReference>
<dbReference type="PROSITE" id="PS00518">
    <property type="entry name" value="ZF_RING_1"/>
    <property type="match status" value="1"/>
</dbReference>
<reference evidence="7" key="1">
    <citation type="submission" date="2020-11" db="EMBL/GenBank/DDBJ databases">
        <authorList>
            <person name="Tran Van P."/>
        </authorList>
    </citation>
    <scope>NUCLEOTIDE SEQUENCE</scope>
</reference>
<evidence type="ECO:0000256" key="1">
    <source>
        <dbReference type="ARBA" id="ARBA00022017"/>
    </source>
</evidence>
<evidence type="ECO:0000256" key="5">
    <source>
        <dbReference type="PROSITE-ProRule" id="PRU00175"/>
    </source>
</evidence>
<keyword evidence="3 5" id="KW-0863">Zinc-finger</keyword>
<evidence type="ECO:0000313" key="8">
    <source>
        <dbReference type="Proteomes" id="UP000677054"/>
    </source>
</evidence>
<evidence type="ECO:0000313" key="7">
    <source>
        <dbReference type="EMBL" id="CAD7249768.1"/>
    </source>
</evidence>
<dbReference type="GO" id="GO:0051865">
    <property type="term" value="P:protein autoubiquitination"/>
    <property type="evidence" value="ECO:0007669"/>
    <property type="project" value="TreeGrafter"/>
</dbReference>
<keyword evidence="4" id="KW-0862">Zinc</keyword>
<dbReference type="GO" id="GO:0008270">
    <property type="term" value="F:zinc ion binding"/>
    <property type="evidence" value="ECO:0007669"/>
    <property type="project" value="UniProtKB-KW"/>
</dbReference>
<dbReference type="InterPro" id="IPR017907">
    <property type="entry name" value="Znf_RING_CS"/>
</dbReference>
<dbReference type="SUPFAM" id="SSF57850">
    <property type="entry name" value="RING/U-box"/>
    <property type="match status" value="1"/>
</dbReference>
<evidence type="ECO:0000256" key="4">
    <source>
        <dbReference type="ARBA" id="ARBA00022833"/>
    </source>
</evidence>
<dbReference type="Proteomes" id="UP000677054">
    <property type="component" value="Unassembled WGS sequence"/>
</dbReference>
<dbReference type="Gene3D" id="3.30.40.10">
    <property type="entry name" value="Zinc/RING finger domain, C3HC4 (zinc finger)"/>
    <property type="match status" value="1"/>
</dbReference>
<organism evidence="7">
    <name type="scientific">Darwinula stevensoni</name>
    <dbReference type="NCBI Taxonomy" id="69355"/>
    <lineage>
        <taxon>Eukaryota</taxon>
        <taxon>Metazoa</taxon>
        <taxon>Ecdysozoa</taxon>
        <taxon>Arthropoda</taxon>
        <taxon>Crustacea</taxon>
        <taxon>Oligostraca</taxon>
        <taxon>Ostracoda</taxon>
        <taxon>Podocopa</taxon>
        <taxon>Podocopida</taxon>
        <taxon>Darwinulocopina</taxon>
        <taxon>Darwinuloidea</taxon>
        <taxon>Darwinulidae</taxon>
        <taxon>Darwinula</taxon>
    </lineage>
</organism>
<protein>
    <recommendedName>
        <fullName evidence="1">RING finger protein 141</fullName>
    </recommendedName>
</protein>
<dbReference type="AlphaFoldDB" id="A0A7R9A940"/>
<evidence type="ECO:0000259" key="6">
    <source>
        <dbReference type="PROSITE" id="PS50089"/>
    </source>
</evidence>
<dbReference type="CDD" id="cd16545">
    <property type="entry name" value="RING-HC_RNF141"/>
    <property type="match status" value="1"/>
</dbReference>
<gene>
    <name evidence="7" type="ORF">DSTB1V02_LOCUS9555</name>
</gene>
<dbReference type="PROSITE" id="PS50089">
    <property type="entry name" value="ZF_RING_2"/>
    <property type="match status" value="1"/>
</dbReference>
<feature type="domain" description="RING-type" evidence="6">
    <location>
        <begin position="190"/>
        <end position="227"/>
    </location>
</feature>
<accession>A0A7R9A940</accession>
<dbReference type="InterPro" id="IPR013083">
    <property type="entry name" value="Znf_RING/FYVE/PHD"/>
</dbReference>
<dbReference type="PANTHER" id="PTHR12109">
    <property type="entry name" value="RING FINGER PROTEIN 141-RELATED"/>
    <property type="match status" value="1"/>
</dbReference>
<dbReference type="PANTHER" id="PTHR12109:SF3">
    <property type="entry name" value="RING FINGER PROTEIN 141"/>
    <property type="match status" value="1"/>
</dbReference>
<evidence type="ECO:0000256" key="3">
    <source>
        <dbReference type="ARBA" id="ARBA00022771"/>
    </source>
</evidence>
<evidence type="ECO:0000256" key="2">
    <source>
        <dbReference type="ARBA" id="ARBA00022723"/>
    </source>
</evidence>
<sequence length="263" mass="29435">MRSLTCITLGLTQRVFGIMEDLDLLLQRVQNQAVGWRDLVTLTYKEFLRQVGQMNRMCQALFDKPGDQLVFAVKKGTDESMFWKATVQIGCCLVNSSTKTVNSHRLLNLRQFQRVYKTVQEQVMELGRAAEVIPSPPPSPARDNTSDSEASAFASSQFLPSLKDIKGQPLTATMILEEAKLEFGNDLEECCICLERKPDAILPCMHSYCSKCIDQWQSSSATCPVCREKVDASDDSWVISDIPDMGEMSKEIERGLHELASGP</sequence>
<dbReference type="InterPro" id="IPR001841">
    <property type="entry name" value="Znf_RING"/>
</dbReference>
<dbReference type="GO" id="GO:0004842">
    <property type="term" value="F:ubiquitin-protein transferase activity"/>
    <property type="evidence" value="ECO:0007669"/>
    <property type="project" value="TreeGrafter"/>
</dbReference>
<dbReference type="InterPro" id="IPR043400">
    <property type="entry name" value="RING-HC_RNF141"/>
</dbReference>
<name>A0A7R9A940_9CRUS</name>
<dbReference type="InterPro" id="IPR047126">
    <property type="entry name" value="RNF141-like"/>
</dbReference>
<dbReference type="EMBL" id="LR901995">
    <property type="protein sequence ID" value="CAD7249768.1"/>
    <property type="molecule type" value="Genomic_DNA"/>
</dbReference>
<keyword evidence="8" id="KW-1185">Reference proteome</keyword>
<proteinExistence type="predicted"/>
<dbReference type="Pfam" id="PF13920">
    <property type="entry name" value="zf-C3HC4_3"/>
    <property type="match status" value="1"/>
</dbReference>
<dbReference type="OrthoDB" id="1630758at2759"/>
<keyword evidence="2" id="KW-0479">Metal-binding</keyword>